<dbReference type="InterPro" id="IPR029058">
    <property type="entry name" value="AB_hydrolase_fold"/>
</dbReference>
<dbReference type="SUPFAM" id="SSF53474">
    <property type="entry name" value="alpha/beta-Hydrolases"/>
    <property type="match status" value="1"/>
</dbReference>
<keyword evidence="5" id="KW-1185">Reference proteome</keyword>
<proteinExistence type="predicted"/>
<feature type="domain" description="T6SS Phospholipase effector Tle1-like catalytic" evidence="3">
    <location>
        <begin position="108"/>
        <end position="378"/>
    </location>
</feature>
<evidence type="ECO:0000259" key="3">
    <source>
        <dbReference type="Pfam" id="PF09994"/>
    </source>
</evidence>
<evidence type="ECO:0000256" key="2">
    <source>
        <dbReference type="SAM" id="MobiDB-lite"/>
    </source>
</evidence>
<evidence type="ECO:0000256" key="1">
    <source>
        <dbReference type="SAM" id="Coils"/>
    </source>
</evidence>
<dbReference type="EMBL" id="MU129091">
    <property type="protein sequence ID" value="KAF9507073.1"/>
    <property type="molecule type" value="Genomic_DNA"/>
</dbReference>
<name>A0A9P6AJW5_9AGAM</name>
<dbReference type="AlphaFoldDB" id="A0A9P6AJW5"/>
<gene>
    <name evidence="4" type="ORF">BS47DRAFT_1304445</name>
</gene>
<feature type="region of interest" description="Disordered" evidence="2">
    <location>
        <begin position="1"/>
        <end position="99"/>
    </location>
</feature>
<dbReference type="OrthoDB" id="3057168at2759"/>
<dbReference type="PANTHER" id="PTHR33840:SF1">
    <property type="entry name" value="TLE1 PHOSPHOLIPASE DOMAIN-CONTAINING PROTEIN"/>
    <property type="match status" value="1"/>
</dbReference>
<organism evidence="4 5">
    <name type="scientific">Hydnum rufescens UP504</name>
    <dbReference type="NCBI Taxonomy" id="1448309"/>
    <lineage>
        <taxon>Eukaryota</taxon>
        <taxon>Fungi</taxon>
        <taxon>Dikarya</taxon>
        <taxon>Basidiomycota</taxon>
        <taxon>Agaricomycotina</taxon>
        <taxon>Agaricomycetes</taxon>
        <taxon>Cantharellales</taxon>
        <taxon>Hydnaceae</taxon>
        <taxon>Hydnum</taxon>
    </lineage>
</organism>
<dbReference type="Proteomes" id="UP000886523">
    <property type="component" value="Unassembled WGS sequence"/>
</dbReference>
<evidence type="ECO:0000313" key="5">
    <source>
        <dbReference type="Proteomes" id="UP000886523"/>
    </source>
</evidence>
<sequence>MRGRRHPKEASTSQSIRSAPSTPPRNSTETEPEINTIRASPEDIRGPSAVRHSSDDLEPYEIDPHRLHSPPASPGKSPHPDLPSRRSGRSSTSPIPSNVASVVPRVHKRIIICCDGTWQDGIVQRHRWKYSNILKLSRCIRHQDSRHHTQPIPQIVFYQSGLGSEDNIYTRLIDAEKVQEAYAFIAQNYHAGDEIFLFGFSRGAYTARMVATLIGELGVLNRSEMDNFADIFIAFQRRGRTQDPISSAEYEAILAPLQNSNSEGRRQVEDRDFSIKVVGVFDTVGALGLPHKINLSNKAKTLFNFPDKILGEHIERAYHAISLDEQREDFDVTKFHQTNRGKEMGQILRQCWFAGSHSDVGGGFQDHDLSDLTLIWMIVRRTPCANVEDVLAIDTKYIKSLLKPVQPWGKQIHHYSLTGVFTLAGKIERRIEKKHETNEKIHSSALEQVVVNPIVRAVLREHPDMLEKHLLPLEDEMKQGWSYDPWVIPSREDTLQANKEARSMEKALESLKRAARKAASLNKRVSMMIPELTEDPNEVVDMRFQESAMDKVWEDLTDDP</sequence>
<feature type="coiled-coil region" evidence="1">
    <location>
        <begin position="494"/>
        <end position="524"/>
    </location>
</feature>
<keyword evidence="1" id="KW-0175">Coiled coil</keyword>
<comment type="caution">
    <text evidence="4">The sequence shown here is derived from an EMBL/GenBank/DDBJ whole genome shotgun (WGS) entry which is preliminary data.</text>
</comment>
<dbReference type="InterPro" id="IPR018712">
    <property type="entry name" value="Tle1-like_cat"/>
</dbReference>
<evidence type="ECO:0000313" key="4">
    <source>
        <dbReference type="EMBL" id="KAF9507073.1"/>
    </source>
</evidence>
<dbReference type="Pfam" id="PF09994">
    <property type="entry name" value="T6SS_Tle1-like_cat"/>
    <property type="match status" value="1"/>
</dbReference>
<dbReference type="PANTHER" id="PTHR33840">
    <property type="match status" value="1"/>
</dbReference>
<feature type="compositionally biased region" description="Polar residues" evidence="2">
    <location>
        <begin position="10"/>
        <end position="29"/>
    </location>
</feature>
<protein>
    <recommendedName>
        <fullName evidence="3">T6SS Phospholipase effector Tle1-like catalytic domain-containing protein</fullName>
    </recommendedName>
</protein>
<accession>A0A9P6AJW5</accession>
<reference evidence="4" key="1">
    <citation type="journal article" date="2020" name="Nat. Commun.">
        <title>Large-scale genome sequencing of mycorrhizal fungi provides insights into the early evolution of symbiotic traits.</title>
        <authorList>
            <person name="Miyauchi S."/>
            <person name="Kiss E."/>
            <person name="Kuo A."/>
            <person name="Drula E."/>
            <person name="Kohler A."/>
            <person name="Sanchez-Garcia M."/>
            <person name="Morin E."/>
            <person name="Andreopoulos B."/>
            <person name="Barry K.W."/>
            <person name="Bonito G."/>
            <person name="Buee M."/>
            <person name="Carver A."/>
            <person name="Chen C."/>
            <person name="Cichocki N."/>
            <person name="Clum A."/>
            <person name="Culley D."/>
            <person name="Crous P.W."/>
            <person name="Fauchery L."/>
            <person name="Girlanda M."/>
            <person name="Hayes R.D."/>
            <person name="Keri Z."/>
            <person name="LaButti K."/>
            <person name="Lipzen A."/>
            <person name="Lombard V."/>
            <person name="Magnuson J."/>
            <person name="Maillard F."/>
            <person name="Murat C."/>
            <person name="Nolan M."/>
            <person name="Ohm R.A."/>
            <person name="Pangilinan J."/>
            <person name="Pereira M.F."/>
            <person name="Perotto S."/>
            <person name="Peter M."/>
            <person name="Pfister S."/>
            <person name="Riley R."/>
            <person name="Sitrit Y."/>
            <person name="Stielow J.B."/>
            <person name="Szollosi G."/>
            <person name="Zifcakova L."/>
            <person name="Stursova M."/>
            <person name="Spatafora J.W."/>
            <person name="Tedersoo L."/>
            <person name="Vaario L.M."/>
            <person name="Yamada A."/>
            <person name="Yan M."/>
            <person name="Wang P."/>
            <person name="Xu J."/>
            <person name="Bruns T."/>
            <person name="Baldrian P."/>
            <person name="Vilgalys R."/>
            <person name="Dunand C."/>
            <person name="Henrissat B."/>
            <person name="Grigoriev I.V."/>
            <person name="Hibbett D."/>
            <person name="Nagy L.G."/>
            <person name="Martin F.M."/>
        </authorList>
    </citation>
    <scope>NUCLEOTIDE SEQUENCE</scope>
    <source>
        <strain evidence="4">UP504</strain>
    </source>
</reference>